<dbReference type="Proteomes" id="UP001146120">
    <property type="component" value="Unassembled WGS sequence"/>
</dbReference>
<dbReference type="Gene3D" id="1.25.10.10">
    <property type="entry name" value="Leucine-rich Repeat Variant"/>
    <property type="match status" value="1"/>
</dbReference>
<keyword evidence="5" id="KW-0677">Repeat</keyword>
<reference evidence="10" key="2">
    <citation type="journal article" date="2023" name="Microbiol Resour">
        <title>Decontamination and Annotation of the Draft Genome Sequence of the Oomycete Lagenidium giganteum ARSEF 373.</title>
        <authorList>
            <person name="Morgan W.R."/>
            <person name="Tartar A."/>
        </authorList>
    </citation>
    <scope>NUCLEOTIDE SEQUENCE</scope>
    <source>
        <strain evidence="10">ARSEF 373</strain>
    </source>
</reference>
<dbReference type="InterPro" id="IPR011989">
    <property type="entry name" value="ARM-like"/>
</dbReference>
<evidence type="ECO:0000259" key="9">
    <source>
        <dbReference type="PROSITE" id="PS50166"/>
    </source>
</evidence>
<feature type="domain" description="Importin N-terminal" evidence="9">
    <location>
        <begin position="27"/>
        <end position="93"/>
    </location>
</feature>
<accession>A0AAV2Z9D5</accession>
<dbReference type="InterPro" id="IPR057672">
    <property type="entry name" value="TPR_IPO4/5"/>
</dbReference>
<dbReference type="SUPFAM" id="SSF48371">
    <property type="entry name" value="ARM repeat"/>
    <property type="match status" value="2"/>
</dbReference>
<dbReference type="InterPro" id="IPR016024">
    <property type="entry name" value="ARM-type_fold"/>
</dbReference>
<dbReference type="PANTHER" id="PTHR10527">
    <property type="entry name" value="IMPORTIN BETA"/>
    <property type="match status" value="1"/>
</dbReference>
<protein>
    <recommendedName>
        <fullName evidence="9">Importin N-terminal domain-containing protein</fullName>
    </recommendedName>
</protein>
<evidence type="ECO:0000256" key="3">
    <source>
        <dbReference type="ARBA" id="ARBA00022448"/>
    </source>
</evidence>
<keyword evidence="6" id="KW-0653">Protein transport</keyword>
<proteinExistence type="predicted"/>
<evidence type="ECO:0000256" key="7">
    <source>
        <dbReference type="ARBA" id="ARBA00023242"/>
    </source>
</evidence>
<sequence length="1078" mass="118172">MADYTPEQLEACLLQLTHPDTEQIKQAEAALKVYVKKLATVAGLMTQLQGSARPEVRQLAALMLRKKMFKHWPKLDADTQAQVKQVLLQRAAEDPVAIVRNNIASLVASLAVHEVPVGKWPELMVFINTCAKSGSEQQREIAMRLLQLLGESMGTHLQPHFADLKQIFAAGLQDPESLKVRVAAIRAACVLIDFLEENDLRSFQELVPLMIHILEQCVLNGAEQEAVEFLDMFSEIASHPFPILDQAFANFIELLLRIILHDKLEVSTRASASYAIGEFIKKKPKTIGKRNLVSGIFRSMLDIIANDDAVSCGLISNLLERDTKEDDDDEEDDESPGHLAQQTLDTLALSVPAKYVNAAVFPLCSEYMLSGNPRQRKAGVLALGILSEGCCEFMCTNINELLPAVYRVAQDPEQRVREAACFALGQFAEFLQPTITEHYKDILPIGMALLDDATPAIKATSLYVLDEITQSMDSHQVLPYLDALVNKLVAVLRSSKPQLQKMALDALGSIAIGAKEAFLPYFQSVAELIQPFWGITDPKFFFLRGAAIECLGYLATALGKEAFRPYFEPSMPFVFSSFELDDSELKEQAFVYFINVSSIFKEEFAPFLERAATYVLAALESDEGIRVMDDENDMLNGLDSDDEDDDEDDNVMRHISIRTDALNSKVRAVAAVEEMALNCGPIFEPFIPKFLEALAPLSDYIHEDVRAAVAEALAALVICSFDAAHPGSVDTQMWVKGDFNRNILTPNNQVIVDAVMKCLVEDLLEDSEELVVEKAYSAIKAISARCGPVPTMSYLEPITNMTLAVLKHEHVCQELHEEEDAEEGQEGGSVLESASELIGVLGKCYGEHFLPTFTQLFPNLLEFATGLRAVNDRAAAVGCFAEVLRDLGPSGVQFVERVFPVAIQGLASDNMVLRANSAFCTGILAQISGDKLVPAYEQILHGLRPLFEAEANDDVVVDNAAAAVARLIIAGGASVPLEPVLPVLLGALPLKADFDESPVAFKCLNGLVASQNPVVLNMMPQVLEVYAKALADSNVEEEIQVEIKQCLHGLVGAYGAQIKEVVAQMQPEFQATLGAALQ</sequence>
<evidence type="ECO:0000256" key="6">
    <source>
        <dbReference type="ARBA" id="ARBA00022927"/>
    </source>
</evidence>
<dbReference type="Pfam" id="PF13513">
    <property type="entry name" value="HEAT_EZ"/>
    <property type="match status" value="1"/>
</dbReference>
<dbReference type="InterPro" id="IPR034085">
    <property type="entry name" value="TOG"/>
</dbReference>
<evidence type="ECO:0000256" key="4">
    <source>
        <dbReference type="ARBA" id="ARBA00022490"/>
    </source>
</evidence>
<evidence type="ECO:0000313" key="10">
    <source>
        <dbReference type="EMBL" id="DBA02911.1"/>
    </source>
</evidence>
<dbReference type="Pfam" id="PF03810">
    <property type="entry name" value="IBN_N"/>
    <property type="match status" value="1"/>
</dbReference>
<dbReference type="InterPro" id="IPR001494">
    <property type="entry name" value="Importin-beta_N"/>
</dbReference>
<name>A0AAV2Z9D5_9STRA</name>
<dbReference type="PROSITE" id="PS50077">
    <property type="entry name" value="HEAT_REPEAT"/>
    <property type="match status" value="1"/>
</dbReference>
<keyword evidence="4" id="KW-0963">Cytoplasm</keyword>
<dbReference type="PROSITE" id="PS50166">
    <property type="entry name" value="IMPORTIN_B_NT"/>
    <property type="match status" value="1"/>
</dbReference>
<comment type="caution">
    <text evidence="10">The sequence shown here is derived from an EMBL/GenBank/DDBJ whole genome shotgun (WGS) entry which is preliminary data.</text>
</comment>
<organism evidence="10 11">
    <name type="scientific">Lagenidium giganteum</name>
    <dbReference type="NCBI Taxonomy" id="4803"/>
    <lineage>
        <taxon>Eukaryota</taxon>
        <taxon>Sar</taxon>
        <taxon>Stramenopiles</taxon>
        <taxon>Oomycota</taxon>
        <taxon>Peronosporomycetes</taxon>
        <taxon>Pythiales</taxon>
        <taxon>Pythiaceae</taxon>
    </lineage>
</organism>
<evidence type="ECO:0000256" key="8">
    <source>
        <dbReference type="PROSITE-ProRule" id="PRU00103"/>
    </source>
</evidence>
<dbReference type="GO" id="GO:0031267">
    <property type="term" value="F:small GTPase binding"/>
    <property type="evidence" value="ECO:0007669"/>
    <property type="project" value="InterPro"/>
</dbReference>
<dbReference type="EMBL" id="DAKRPA010000025">
    <property type="protein sequence ID" value="DBA02911.1"/>
    <property type="molecule type" value="Genomic_DNA"/>
</dbReference>
<feature type="repeat" description="HEAT" evidence="8">
    <location>
        <begin position="401"/>
        <end position="439"/>
    </location>
</feature>
<dbReference type="AlphaFoldDB" id="A0AAV2Z9D5"/>
<comment type="subcellular location">
    <subcellularLocation>
        <location evidence="2">Cytoplasm</location>
    </subcellularLocation>
    <subcellularLocation>
        <location evidence="1">Nucleus</location>
    </subcellularLocation>
</comment>
<evidence type="ECO:0000256" key="2">
    <source>
        <dbReference type="ARBA" id="ARBA00004496"/>
    </source>
</evidence>
<evidence type="ECO:0000256" key="1">
    <source>
        <dbReference type="ARBA" id="ARBA00004123"/>
    </source>
</evidence>
<keyword evidence="7" id="KW-0539">Nucleus</keyword>
<dbReference type="InterPro" id="IPR040122">
    <property type="entry name" value="Importin_beta"/>
</dbReference>
<keyword evidence="11" id="KW-1185">Reference proteome</keyword>
<dbReference type="Pfam" id="PF25780">
    <property type="entry name" value="TPR_IPO5"/>
    <property type="match status" value="1"/>
</dbReference>
<dbReference type="SMART" id="SM01349">
    <property type="entry name" value="TOG"/>
    <property type="match status" value="1"/>
</dbReference>
<keyword evidence="3" id="KW-0813">Transport</keyword>
<dbReference type="GO" id="GO:0005737">
    <property type="term" value="C:cytoplasm"/>
    <property type="evidence" value="ECO:0007669"/>
    <property type="project" value="UniProtKB-SubCell"/>
</dbReference>
<dbReference type="InterPro" id="IPR021133">
    <property type="entry name" value="HEAT_type_2"/>
</dbReference>
<evidence type="ECO:0000256" key="5">
    <source>
        <dbReference type="ARBA" id="ARBA00022737"/>
    </source>
</evidence>
<dbReference type="GO" id="GO:0006606">
    <property type="term" value="P:protein import into nucleus"/>
    <property type="evidence" value="ECO:0007669"/>
    <property type="project" value="InterPro"/>
</dbReference>
<gene>
    <name evidence="10" type="ORF">N0F65_005938</name>
</gene>
<reference evidence="10" key="1">
    <citation type="submission" date="2022-11" db="EMBL/GenBank/DDBJ databases">
        <authorList>
            <person name="Morgan W.R."/>
            <person name="Tartar A."/>
        </authorList>
    </citation>
    <scope>NUCLEOTIDE SEQUENCE</scope>
    <source>
        <strain evidence="10">ARSEF 373</strain>
    </source>
</reference>
<evidence type="ECO:0000313" key="11">
    <source>
        <dbReference type="Proteomes" id="UP001146120"/>
    </source>
</evidence>